<organism evidence="3 4">
    <name type="scientific">Umezawaea tangerina</name>
    <dbReference type="NCBI Taxonomy" id="84725"/>
    <lineage>
        <taxon>Bacteria</taxon>
        <taxon>Bacillati</taxon>
        <taxon>Actinomycetota</taxon>
        <taxon>Actinomycetes</taxon>
        <taxon>Pseudonocardiales</taxon>
        <taxon>Pseudonocardiaceae</taxon>
        <taxon>Umezawaea</taxon>
    </lineage>
</organism>
<dbReference type="EMBL" id="PVTF01000001">
    <property type="protein sequence ID" value="PRY46656.1"/>
    <property type="molecule type" value="Genomic_DNA"/>
</dbReference>
<feature type="transmembrane region" description="Helical" evidence="2">
    <location>
        <begin position="26"/>
        <end position="49"/>
    </location>
</feature>
<dbReference type="Proteomes" id="UP000239494">
    <property type="component" value="Unassembled WGS sequence"/>
</dbReference>
<comment type="caution">
    <text evidence="3">The sequence shown here is derived from an EMBL/GenBank/DDBJ whole genome shotgun (WGS) entry which is preliminary data.</text>
</comment>
<evidence type="ECO:0000313" key="4">
    <source>
        <dbReference type="Proteomes" id="UP000239494"/>
    </source>
</evidence>
<keyword evidence="2" id="KW-0472">Membrane</keyword>
<feature type="compositionally biased region" description="Low complexity" evidence="1">
    <location>
        <begin position="195"/>
        <end position="212"/>
    </location>
</feature>
<protein>
    <submittedName>
        <fullName evidence="3">Uncharacterized protein</fullName>
    </submittedName>
</protein>
<dbReference type="AlphaFoldDB" id="A0A2T0TLW1"/>
<proteinExistence type="predicted"/>
<dbReference type="PRINTS" id="PR01217">
    <property type="entry name" value="PRICHEXTENSN"/>
</dbReference>
<feature type="compositionally biased region" description="Low complexity" evidence="1">
    <location>
        <begin position="153"/>
        <end position="172"/>
    </location>
</feature>
<evidence type="ECO:0000256" key="2">
    <source>
        <dbReference type="SAM" id="Phobius"/>
    </source>
</evidence>
<keyword evidence="2" id="KW-1133">Transmembrane helix</keyword>
<gene>
    <name evidence="3" type="ORF">CLV43_101935</name>
</gene>
<evidence type="ECO:0000256" key="1">
    <source>
        <dbReference type="SAM" id="MobiDB-lite"/>
    </source>
</evidence>
<keyword evidence="4" id="KW-1185">Reference proteome</keyword>
<feature type="region of interest" description="Disordered" evidence="1">
    <location>
        <begin position="110"/>
        <end position="229"/>
    </location>
</feature>
<name>A0A2T0TLW1_9PSEU</name>
<sequence length="229" mass="23908">MGRVVFRSWSGVAVGHRELPRSGRGCFGLAVALPLAAVGLAGVLALLVLRGEQPGDQAVGQPLQGTSRPTPVSARHPEVAVTPSSVPPVADEDVVRLPDVPANVRRVPAQAVQALPEAPPSVQPSTVERRDRREPRSHRTKPGWSVTLLPSATPTTKPQEPTATPTQEPTQEPTREPTGHPTGHPTKPPTGQPGTGDTVQPVPVDPTTIEPVPTDDPTPPPAPVEPADG</sequence>
<feature type="region of interest" description="Disordered" evidence="1">
    <location>
        <begin position="55"/>
        <end position="90"/>
    </location>
</feature>
<keyword evidence="2" id="KW-0812">Transmembrane</keyword>
<feature type="compositionally biased region" description="Pro residues" evidence="1">
    <location>
        <begin position="214"/>
        <end position="229"/>
    </location>
</feature>
<feature type="compositionally biased region" description="Low complexity" evidence="1">
    <location>
        <begin position="79"/>
        <end position="89"/>
    </location>
</feature>
<evidence type="ECO:0000313" key="3">
    <source>
        <dbReference type="EMBL" id="PRY46656.1"/>
    </source>
</evidence>
<accession>A0A2T0TLW1</accession>
<reference evidence="3 4" key="1">
    <citation type="submission" date="2018-03" db="EMBL/GenBank/DDBJ databases">
        <title>Genomic Encyclopedia of Archaeal and Bacterial Type Strains, Phase II (KMG-II): from individual species to whole genera.</title>
        <authorList>
            <person name="Goeker M."/>
        </authorList>
    </citation>
    <scope>NUCLEOTIDE SEQUENCE [LARGE SCALE GENOMIC DNA]</scope>
    <source>
        <strain evidence="3 4">DSM 44720</strain>
    </source>
</reference>